<proteinExistence type="inferred from homology"/>
<sequence>MILGDPLSCSTRVPYTTSLAAISNYPAGLPSRIQAEAFLSFNVIASTLQKLRIATAQVHTHDSPERALQVLETKVRKLSSEHVDLVLFPEVFIGGFPRLSTFGNSAIGSFGEEKDYSPYMNHWRASVDLGDTPRGAGQKWIHRELPLPANRPYRGDGTRERLKKIAAATGIFIIVGILERCGGTLYSSIVYICPRLGIIGKRRKVMPTGLERVAWGQGSPLTLEAVSTIIRGVKLRMAAAICWENWMPLLRQSIYEQNINLFLGPTAHATEIWVPLMQTIGVESRAFVLSATPCIRAIDLPKWITESAERGDQIVSRGGSVIVSPNGNLLGGPGWDQEDDIFIAEVDFADCEQLGDDWVRPSRARRDAFEFTVDGLDMKKA</sequence>
<evidence type="ECO:0000259" key="2">
    <source>
        <dbReference type="PROSITE" id="PS50263"/>
    </source>
</evidence>
<keyword evidence="4" id="KW-1185">Reference proteome</keyword>
<dbReference type="Pfam" id="PF00795">
    <property type="entry name" value="CN_hydrolase"/>
    <property type="match status" value="1"/>
</dbReference>
<evidence type="ECO:0000313" key="4">
    <source>
        <dbReference type="Proteomes" id="UP000241690"/>
    </source>
</evidence>
<dbReference type="Proteomes" id="UP000241690">
    <property type="component" value="Unassembled WGS sequence"/>
</dbReference>
<gene>
    <name evidence="3" type="ORF">M431DRAFT_484902</name>
</gene>
<dbReference type="PANTHER" id="PTHR46044">
    <property type="entry name" value="NITRILASE"/>
    <property type="match status" value="1"/>
</dbReference>
<dbReference type="GO" id="GO:0003824">
    <property type="term" value="F:catalytic activity"/>
    <property type="evidence" value="ECO:0007669"/>
    <property type="project" value="InterPro"/>
</dbReference>
<dbReference type="InterPro" id="IPR036526">
    <property type="entry name" value="C-N_Hydrolase_sf"/>
</dbReference>
<dbReference type="GeneID" id="36624803"/>
<dbReference type="InterPro" id="IPR044149">
    <property type="entry name" value="Nitrilases_CHs"/>
</dbReference>
<accession>A0A2T4A4K1</accession>
<reference evidence="3 4" key="1">
    <citation type="submission" date="2016-07" db="EMBL/GenBank/DDBJ databases">
        <title>Multiple horizontal gene transfer events from other fungi enriched the ability of initially mycotrophic Trichoderma (Ascomycota) to feed on dead plant biomass.</title>
        <authorList>
            <consortium name="DOE Joint Genome Institute"/>
            <person name="Aerts A."/>
            <person name="Atanasova L."/>
            <person name="Chenthamara K."/>
            <person name="Zhang J."/>
            <person name="Grujic M."/>
            <person name="Henrissat B."/>
            <person name="Kuo A."/>
            <person name="Salamov A."/>
            <person name="Lipzen A."/>
            <person name="Labutti K."/>
            <person name="Barry K."/>
            <person name="Miao Y."/>
            <person name="Rahimi M.J."/>
            <person name="Shen Q."/>
            <person name="Grigoriev I.V."/>
            <person name="Kubicek C.P."/>
            <person name="Druzhinina I.S."/>
        </authorList>
    </citation>
    <scope>NUCLEOTIDE SEQUENCE [LARGE SCALE GENOMIC DNA]</scope>
    <source>
        <strain evidence="3 4">CBS 226.95</strain>
    </source>
</reference>
<organism evidence="3 4">
    <name type="scientific">Trichoderma harzianum CBS 226.95</name>
    <dbReference type="NCBI Taxonomy" id="983964"/>
    <lineage>
        <taxon>Eukaryota</taxon>
        <taxon>Fungi</taxon>
        <taxon>Dikarya</taxon>
        <taxon>Ascomycota</taxon>
        <taxon>Pezizomycotina</taxon>
        <taxon>Sordariomycetes</taxon>
        <taxon>Hypocreomycetidae</taxon>
        <taxon>Hypocreales</taxon>
        <taxon>Hypocreaceae</taxon>
        <taxon>Trichoderma</taxon>
    </lineage>
</organism>
<evidence type="ECO:0000313" key="3">
    <source>
        <dbReference type="EMBL" id="PTB51974.1"/>
    </source>
</evidence>
<feature type="domain" description="CN hydrolase" evidence="2">
    <location>
        <begin position="51"/>
        <end position="348"/>
    </location>
</feature>
<dbReference type="PROSITE" id="PS50263">
    <property type="entry name" value="CN_HYDROLASE"/>
    <property type="match status" value="1"/>
</dbReference>
<dbReference type="AlphaFoldDB" id="A0A2T4A4K1"/>
<dbReference type="Gene3D" id="3.60.110.10">
    <property type="entry name" value="Carbon-nitrogen hydrolase"/>
    <property type="match status" value="1"/>
</dbReference>
<protein>
    <recommendedName>
        <fullName evidence="2">CN hydrolase domain-containing protein</fullName>
    </recommendedName>
</protein>
<comment type="similarity">
    <text evidence="1">Belongs to the carbon-nitrogen hydrolase superfamily. Nitrilase family.</text>
</comment>
<dbReference type="RefSeq" id="XP_024771651.1">
    <property type="nucleotide sequence ID" value="XM_024916234.1"/>
</dbReference>
<dbReference type="InterPro" id="IPR003010">
    <property type="entry name" value="C-N_Hydrolase"/>
</dbReference>
<dbReference type="SUPFAM" id="SSF56317">
    <property type="entry name" value="Carbon-nitrogen hydrolase"/>
    <property type="match status" value="1"/>
</dbReference>
<dbReference type="PANTHER" id="PTHR46044:SF12">
    <property type="entry name" value="HYDROLASE"/>
    <property type="match status" value="1"/>
</dbReference>
<evidence type="ECO:0000256" key="1">
    <source>
        <dbReference type="ARBA" id="ARBA00008129"/>
    </source>
</evidence>
<dbReference type="STRING" id="983964.A0A2T4A4K1"/>
<name>A0A2T4A4K1_TRIHA</name>
<dbReference type="EMBL" id="KZ679685">
    <property type="protein sequence ID" value="PTB51974.1"/>
    <property type="molecule type" value="Genomic_DNA"/>
</dbReference>